<dbReference type="GO" id="GO:0008324">
    <property type="term" value="F:monoatomic cation transmembrane transporter activity"/>
    <property type="evidence" value="ECO:0007669"/>
    <property type="project" value="InterPro"/>
</dbReference>
<dbReference type="Pfam" id="PF02080">
    <property type="entry name" value="TrkA_C"/>
    <property type="match status" value="1"/>
</dbReference>
<protein>
    <submittedName>
        <fullName evidence="9">Amino acid permease</fullName>
    </submittedName>
    <submittedName>
        <fullName evidence="10">Amino acid transporter</fullName>
    </submittedName>
</protein>
<feature type="transmembrane region" description="Helical" evidence="6">
    <location>
        <begin position="280"/>
        <end position="305"/>
    </location>
</feature>
<evidence type="ECO:0000313" key="9">
    <source>
        <dbReference type="EMBL" id="MDP2541383.1"/>
    </source>
</evidence>
<dbReference type="Proteomes" id="UP001242342">
    <property type="component" value="Unassembled WGS sequence"/>
</dbReference>
<dbReference type="EMBL" id="PDUU01000001">
    <property type="protein sequence ID" value="PHN99162.1"/>
    <property type="molecule type" value="Genomic_DNA"/>
</dbReference>
<dbReference type="Gene3D" id="3.40.930.10">
    <property type="entry name" value="Mannitol-specific EII, Chain A"/>
    <property type="match status" value="1"/>
</dbReference>
<evidence type="ECO:0000259" key="7">
    <source>
        <dbReference type="PROSITE" id="PS51094"/>
    </source>
</evidence>
<keyword evidence="12" id="KW-1185">Reference proteome</keyword>
<keyword evidence="2" id="KW-0813">Transport</keyword>
<feature type="transmembrane region" description="Helical" evidence="6">
    <location>
        <begin position="326"/>
        <end position="345"/>
    </location>
</feature>
<accession>A0A2G1BYQ8</accession>
<reference evidence="9 12" key="3">
    <citation type="submission" date="2023-07" db="EMBL/GenBank/DDBJ databases">
        <title>Genome content predicts the carbon catabolic preferences of heterotrophic bacteria.</title>
        <authorList>
            <person name="Gralka M."/>
        </authorList>
    </citation>
    <scope>NUCLEOTIDE SEQUENCE [LARGE SCALE GENOMIC DNA]</scope>
    <source>
        <strain evidence="9 12">4G03</strain>
    </source>
</reference>
<feature type="transmembrane region" description="Helical" evidence="6">
    <location>
        <begin position="43"/>
        <end position="67"/>
    </location>
</feature>
<dbReference type="InterPro" id="IPR006037">
    <property type="entry name" value="RCK_C"/>
</dbReference>
<dbReference type="Gene3D" id="1.20.1740.10">
    <property type="entry name" value="Amino acid/polyamine transporter I"/>
    <property type="match status" value="1"/>
</dbReference>
<dbReference type="EMBL" id="JAUYVU010000005">
    <property type="protein sequence ID" value="MDP2541383.1"/>
    <property type="molecule type" value="Genomic_DNA"/>
</dbReference>
<dbReference type="Proteomes" id="UP000222163">
    <property type="component" value="Unassembled WGS sequence"/>
</dbReference>
<keyword evidence="5 6" id="KW-0472">Membrane</keyword>
<organism evidence="10 11">
    <name type="scientific">Tenacibaculum discolor</name>
    <dbReference type="NCBI Taxonomy" id="361581"/>
    <lineage>
        <taxon>Bacteria</taxon>
        <taxon>Pseudomonadati</taxon>
        <taxon>Bacteroidota</taxon>
        <taxon>Flavobacteriia</taxon>
        <taxon>Flavobacteriales</taxon>
        <taxon>Flavobacteriaceae</taxon>
        <taxon>Tenacibaculum</taxon>
    </lineage>
</organism>
<feature type="transmembrane region" description="Helical" evidence="6">
    <location>
        <begin position="351"/>
        <end position="373"/>
    </location>
</feature>
<dbReference type="PROSITE" id="PS00218">
    <property type="entry name" value="AMINO_ACID_PERMEASE_1"/>
    <property type="match status" value="1"/>
</dbReference>
<evidence type="ECO:0000313" key="11">
    <source>
        <dbReference type="Proteomes" id="UP000222163"/>
    </source>
</evidence>
<dbReference type="SUPFAM" id="SSF55804">
    <property type="entry name" value="Phoshotransferase/anion transport protein"/>
    <property type="match status" value="1"/>
</dbReference>
<dbReference type="InterPro" id="IPR016152">
    <property type="entry name" value="PTrfase/Anion_transptr"/>
</dbReference>
<name>A0A2G1BYQ8_9FLAO</name>
<dbReference type="InterPro" id="IPR036721">
    <property type="entry name" value="RCK_C_sf"/>
</dbReference>
<dbReference type="PANTHER" id="PTHR42770">
    <property type="entry name" value="AMINO ACID TRANSPORTER-RELATED"/>
    <property type="match status" value="1"/>
</dbReference>
<dbReference type="PROSITE" id="PS51202">
    <property type="entry name" value="RCK_C"/>
    <property type="match status" value="1"/>
</dbReference>
<gene>
    <name evidence="10" type="ORF">CSC81_00655</name>
    <name evidence="9" type="ORF">Q8W23_07855</name>
</gene>
<dbReference type="InterPro" id="IPR002178">
    <property type="entry name" value="PTS_EIIA_type-2_dom"/>
</dbReference>
<evidence type="ECO:0000256" key="4">
    <source>
        <dbReference type="ARBA" id="ARBA00022989"/>
    </source>
</evidence>
<evidence type="ECO:0000259" key="8">
    <source>
        <dbReference type="PROSITE" id="PS51202"/>
    </source>
</evidence>
<feature type="transmembrane region" description="Helical" evidence="6">
    <location>
        <begin position="385"/>
        <end position="407"/>
    </location>
</feature>
<evidence type="ECO:0000256" key="5">
    <source>
        <dbReference type="ARBA" id="ARBA00023136"/>
    </source>
</evidence>
<dbReference type="Pfam" id="PF00359">
    <property type="entry name" value="PTS_EIIA_2"/>
    <property type="match status" value="1"/>
</dbReference>
<feature type="transmembrane region" description="Helical" evidence="6">
    <location>
        <begin position="88"/>
        <end position="116"/>
    </location>
</feature>
<dbReference type="Gene3D" id="3.30.70.1450">
    <property type="entry name" value="Regulator of K+ conductance, C-terminal domain"/>
    <property type="match status" value="1"/>
</dbReference>
<dbReference type="SUPFAM" id="SSF116726">
    <property type="entry name" value="TrkA C-terminal domain-like"/>
    <property type="match status" value="1"/>
</dbReference>
<dbReference type="GO" id="GO:0016020">
    <property type="term" value="C:membrane"/>
    <property type="evidence" value="ECO:0007669"/>
    <property type="project" value="UniProtKB-SubCell"/>
</dbReference>
<keyword evidence="3 6" id="KW-0812">Transmembrane</keyword>
<proteinExistence type="predicted"/>
<feature type="transmembrane region" description="Helical" evidence="6">
    <location>
        <begin position="12"/>
        <end position="37"/>
    </location>
</feature>
<comment type="caution">
    <text evidence="10">The sequence shown here is derived from an EMBL/GenBank/DDBJ whole genome shotgun (WGS) entry which is preliminary data.</text>
</comment>
<feature type="transmembrane region" description="Helical" evidence="6">
    <location>
        <begin position="148"/>
        <end position="170"/>
    </location>
</feature>
<dbReference type="GO" id="GO:0006865">
    <property type="term" value="P:amino acid transport"/>
    <property type="evidence" value="ECO:0007669"/>
    <property type="project" value="InterPro"/>
</dbReference>
<reference evidence="10 11" key="1">
    <citation type="journal article" date="2016" name="Nat. Commun.">
        <title>Microbial interactions lead to rapid micro-scale successions on model marine particles.</title>
        <authorList>
            <person name="Datta M.S."/>
            <person name="Sliwerska E."/>
            <person name="Gore J."/>
            <person name="Polz M.F."/>
            <person name="Cordero O.X."/>
        </authorList>
    </citation>
    <scope>NUCLEOTIDE SEQUENCE [LARGE SCALE GENOMIC DNA]</scope>
    <source>
        <strain evidence="10 11">4G03</strain>
    </source>
</reference>
<reference evidence="10" key="2">
    <citation type="submission" date="2017-10" db="EMBL/GenBank/DDBJ databases">
        <authorList>
            <person name="Enke T.N."/>
            <person name="Cordero O.X."/>
        </authorList>
    </citation>
    <scope>NUCLEOTIDE SEQUENCE</scope>
    <source>
        <strain evidence="10">4G03</strain>
    </source>
</reference>
<dbReference type="InterPro" id="IPR004841">
    <property type="entry name" value="AA-permease/SLC12A_dom"/>
</dbReference>
<dbReference type="PROSITE" id="PS51094">
    <property type="entry name" value="PTS_EIIA_TYPE_2"/>
    <property type="match status" value="1"/>
</dbReference>
<feature type="domain" description="PTS EIIA type-2" evidence="7">
    <location>
        <begin position="477"/>
        <end position="625"/>
    </location>
</feature>
<feature type="transmembrane region" description="Helical" evidence="6">
    <location>
        <begin position="413"/>
        <end position="430"/>
    </location>
</feature>
<dbReference type="PANTHER" id="PTHR42770:SF7">
    <property type="entry name" value="MEMBRANE PROTEIN"/>
    <property type="match status" value="1"/>
</dbReference>
<dbReference type="InterPro" id="IPR004840">
    <property type="entry name" value="Amino_acid_permease_CS"/>
</dbReference>
<evidence type="ECO:0000256" key="6">
    <source>
        <dbReference type="SAM" id="Phobius"/>
    </source>
</evidence>
<evidence type="ECO:0000256" key="2">
    <source>
        <dbReference type="ARBA" id="ARBA00022448"/>
    </source>
</evidence>
<feature type="transmembrane region" description="Helical" evidence="6">
    <location>
        <begin position="227"/>
        <end position="251"/>
    </location>
</feature>
<dbReference type="InterPro" id="IPR050367">
    <property type="entry name" value="APC_superfamily"/>
</dbReference>
<sequence length="712" mass="79118">MRNKLKKDLGLFDVFAISTGAMFSSGFFLLPGIASHYTGPSVFLAYLLAGVLILPTMFSIAEISTALPRSGGAYFFLDRSLGPLMGTIGGLGTYFALMLKTAFAIIGIGAYAAIFWEVPTKIVAIVATLFFMALNLVGAKKTSAFQKVFVIFLLVILVGFIADGLFSIFTSDTITNESINKQFTPFFSNGFGGMFTTIGFVFVSYLGLTQIVSVAEEIKNPERNIPLGMILSLVVTGLIYGLGVFIMVTLIEPTAFANELAPAATAAEQLFKWLPDNVGVLLMSVAALAAFASTGNAGLLSASRYPFAMGRDKLFPAILAKIGKKGSPVVAIFLTTALIIVFILVLSEEGIVKLASTFQLLIFIFINFSVIVFRKSKIESYDPGYLSPLYPFMQVIGIVISFILIIYLGWMPILFTSGIIVIGLLWYHFYSKGKVKREGAIFHWFALLGRHQYDELENELMTILKEKGLREGDPFDETVIKSKIKIIKDTTNFDKVLNIASDYFCRELDLNKEGVLHKFFQSIPDESVIALPGILVFHAKFKSVSHPSMKIVISKKPIEGTLPSEDYEFKKPIQICAFLINSDENPKQQLRMLSRLLDILEREHIVKTLLKMNSHREIKEFLLQNERFVSIKQLEGTPQDTMIGKQLKEIQLPKDVLVALVERNDKTFTPNGSTVFLKDDVLTILGETKSIAKLYKEYMSYEIDKLDTEETS</sequence>
<dbReference type="Pfam" id="PF00324">
    <property type="entry name" value="AA_permease"/>
    <property type="match status" value="1"/>
</dbReference>
<dbReference type="RefSeq" id="WP_099213836.1">
    <property type="nucleotide sequence ID" value="NZ_JAUYVU010000005.1"/>
</dbReference>
<evidence type="ECO:0000313" key="10">
    <source>
        <dbReference type="EMBL" id="PHN99162.1"/>
    </source>
</evidence>
<dbReference type="AlphaFoldDB" id="A0A2G1BYQ8"/>
<evidence type="ECO:0000313" key="12">
    <source>
        <dbReference type="Proteomes" id="UP001242342"/>
    </source>
</evidence>
<feature type="transmembrane region" description="Helical" evidence="6">
    <location>
        <begin position="190"/>
        <end position="215"/>
    </location>
</feature>
<comment type="subcellular location">
    <subcellularLocation>
        <location evidence="1">Membrane</location>
        <topology evidence="1">Multi-pass membrane protein</topology>
    </subcellularLocation>
</comment>
<feature type="domain" description="RCK C-terminal" evidence="8">
    <location>
        <begin position="616"/>
        <end position="700"/>
    </location>
</feature>
<dbReference type="GO" id="GO:0006813">
    <property type="term" value="P:potassium ion transport"/>
    <property type="evidence" value="ECO:0007669"/>
    <property type="project" value="InterPro"/>
</dbReference>
<feature type="transmembrane region" description="Helical" evidence="6">
    <location>
        <begin position="122"/>
        <end position="139"/>
    </location>
</feature>
<evidence type="ECO:0000256" key="3">
    <source>
        <dbReference type="ARBA" id="ARBA00022692"/>
    </source>
</evidence>
<evidence type="ECO:0000256" key="1">
    <source>
        <dbReference type="ARBA" id="ARBA00004141"/>
    </source>
</evidence>
<keyword evidence="4 6" id="KW-1133">Transmembrane helix</keyword>